<dbReference type="Gene3D" id="3.30.420.10">
    <property type="entry name" value="Ribonuclease H-like superfamily/Ribonuclease H"/>
    <property type="match status" value="1"/>
</dbReference>
<sequence>MFLAAVSRPRFDINMKCIFDGKIGVWPFVEQSSAARSSKNRPKGTMLTTTVSVDSEVYTNMIVDHVIPAIKSKMPRCTQRRGVIIQQDNATPHRCVSTEMLKASRIHGVKVSNQPPNSPDFNVLDLGFFNSIQSLQHQKMTQTVEDLIGAVENAFHEMPADTLARTFVSLQSAMVKSIELHGMRDYKLSHLKKTGSVVGLSKTSLECPIAMYTDAINNLNSLD</sequence>
<dbReference type="AlphaFoldDB" id="A0A485K749"/>
<dbReference type="EMBL" id="VJMH01000155">
    <property type="protein sequence ID" value="KAF0718359.1"/>
    <property type="molecule type" value="Genomic_DNA"/>
</dbReference>
<dbReference type="PANTHER" id="PTHR47169">
    <property type="entry name" value="OS01G0541250 PROTEIN"/>
    <property type="match status" value="1"/>
</dbReference>
<name>A0A485K749_9STRA</name>
<dbReference type="EMBL" id="CAADRA010000155">
    <property type="protein sequence ID" value="VFT78950.1"/>
    <property type="molecule type" value="Genomic_DNA"/>
</dbReference>
<dbReference type="PANTHER" id="PTHR47169:SF2">
    <property type="entry name" value="OS01G0541250 PROTEIN"/>
    <property type="match status" value="1"/>
</dbReference>
<protein>
    <submittedName>
        <fullName evidence="2">Aste57867_1740 protein</fullName>
    </submittedName>
</protein>
<evidence type="ECO:0000313" key="2">
    <source>
        <dbReference type="EMBL" id="VFT78950.1"/>
    </source>
</evidence>
<evidence type="ECO:0000313" key="1">
    <source>
        <dbReference type="EMBL" id="KAF0718359.1"/>
    </source>
</evidence>
<reference evidence="1" key="2">
    <citation type="submission" date="2019-06" db="EMBL/GenBank/DDBJ databases">
        <title>Genomics analysis of Aphanomyces spp. identifies a new class of oomycete effector associated with host adaptation.</title>
        <authorList>
            <person name="Gaulin E."/>
        </authorList>
    </citation>
    <scope>NUCLEOTIDE SEQUENCE</scope>
    <source>
        <strain evidence="1">CBS 578.67</strain>
    </source>
</reference>
<dbReference type="OrthoDB" id="125932at2759"/>
<dbReference type="GO" id="GO:0003676">
    <property type="term" value="F:nucleic acid binding"/>
    <property type="evidence" value="ECO:0007669"/>
    <property type="project" value="InterPro"/>
</dbReference>
<keyword evidence="3" id="KW-1185">Reference proteome</keyword>
<dbReference type="InterPro" id="IPR036397">
    <property type="entry name" value="RNaseH_sf"/>
</dbReference>
<organism evidence="2 3">
    <name type="scientific">Aphanomyces stellatus</name>
    <dbReference type="NCBI Taxonomy" id="120398"/>
    <lineage>
        <taxon>Eukaryota</taxon>
        <taxon>Sar</taxon>
        <taxon>Stramenopiles</taxon>
        <taxon>Oomycota</taxon>
        <taxon>Saprolegniomycetes</taxon>
        <taxon>Saprolegniales</taxon>
        <taxon>Verrucalvaceae</taxon>
        <taxon>Aphanomyces</taxon>
    </lineage>
</organism>
<gene>
    <name evidence="2" type="primary">Aste57867_1740</name>
    <name evidence="1" type="ORF">As57867_001738</name>
    <name evidence="2" type="ORF">ASTE57867_1740</name>
</gene>
<dbReference type="Proteomes" id="UP000332933">
    <property type="component" value="Unassembled WGS sequence"/>
</dbReference>
<accession>A0A485K749</accession>
<evidence type="ECO:0000313" key="3">
    <source>
        <dbReference type="Proteomes" id="UP000332933"/>
    </source>
</evidence>
<reference evidence="2 3" key="1">
    <citation type="submission" date="2019-03" db="EMBL/GenBank/DDBJ databases">
        <authorList>
            <person name="Gaulin E."/>
            <person name="Dumas B."/>
        </authorList>
    </citation>
    <scope>NUCLEOTIDE SEQUENCE [LARGE SCALE GENOMIC DNA]</scope>
    <source>
        <strain evidence="2">CBS 568.67</strain>
    </source>
</reference>
<proteinExistence type="predicted"/>